<feature type="domain" description="F-box" evidence="1">
    <location>
        <begin position="26"/>
        <end position="80"/>
    </location>
</feature>
<dbReference type="PANTHER" id="PTHR31672:SF13">
    <property type="entry name" value="F-BOX PROTEIN CPR30-LIKE"/>
    <property type="match status" value="1"/>
</dbReference>
<dbReference type="Pfam" id="PF00646">
    <property type="entry name" value="F-box"/>
    <property type="match status" value="1"/>
</dbReference>
<dbReference type="SMART" id="SM00256">
    <property type="entry name" value="FBOX"/>
    <property type="match status" value="1"/>
</dbReference>
<dbReference type="EMBL" id="OIVN01000437">
    <property type="protein sequence ID" value="SPC80209.1"/>
    <property type="molecule type" value="Genomic_DNA"/>
</dbReference>
<accession>A0A2N9EZZ9</accession>
<dbReference type="PROSITE" id="PS50181">
    <property type="entry name" value="FBOX"/>
    <property type="match status" value="1"/>
</dbReference>
<dbReference type="CDD" id="cd22157">
    <property type="entry name" value="F-box_AtFBW1-like"/>
    <property type="match status" value="1"/>
</dbReference>
<dbReference type="InterPro" id="IPR001810">
    <property type="entry name" value="F-box_dom"/>
</dbReference>
<name>A0A2N9EZZ9_FAGSY</name>
<dbReference type="AlphaFoldDB" id="A0A2N9EZZ9"/>
<organism evidence="2">
    <name type="scientific">Fagus sylvatica</name>
    <name type="common">Beechnut</name>
    <dbReference type="NCBI Taxonomy" id="28930"/>
    <lineage>
        <taxon>Eukaryota</taxon>
        <taxon>Viridiplantae</taxon>
        <taxon>Streptophyta</taxon>
        <taxon>Embryophyta</taxon>
        <taxon>Tracheophyta</taxon>
        <taxon>Spermatophyta</taxon>
        <taxon>Magnoliopsida</taxon>
        <taxon>eudicotyledons</taxon>
        <taxon>Gunneridae</taxon>
        <taxon>Pentapetalae</taxon>
        <taxon>rosids</taxon>
        <taxon>fabids</taxon>
        <taxon>Fagales</taxon>
        <taxon>Fagaceae</taxon>
        <taxon>Fagus</taxon>
    </lineage>
</organism>
<dbReference type="InterPro" id="IPR013187">
    <property type="entry name" value="F-box-assoc_dom_typ3"/>
</dbReference>
<dbReference type="Gene3D" id="1.20.1280.50">
    <property type="match status" value="1"/>
</dbReference>
<proteinExistence type="predicted"/>
<dbReference type="InterPro" id="IPR050796">
    <property type="entry name" value="SCF_F-box_component"/>
</dbReference>
<dbReference type="NCBIfam" id="TIGR01640">
    <property type="entry name" value="F_box_assoc_1"/>
    <property type="match status" value="1"/>
</dbReference>
<evidence type="ECO:0000313" key="2">
    <source>
        <dbReference type="EMBL" id="SPC80209.1"/>
    </source>
</evidence>
<dbReference type="PANTHER" id="PTHR31672">
    <property type="entry name" value="BNACNNG10540D PROTEIN"/>
    <property type="match status" value="1"/>
</dbReference>
<dbReference type="SUPFAM" id="SSF81383">
    <property type="entry name" value="F-box domain"/>
    <property type="match status" value="1"/>
</dbReference>
<protein>
    <recommendedName>
        <fullName evidence="1">F-box domain-containing protein</fullName>
    </recommendedName>
</protein>
<dbReference type="InterPro" id="IPR017451">
    <property type="entry name" value="F-box-assoc_interact_dom"/>
</dbReference>
<reference evidence="2" key="1">
    <citation type="submission" date="2018-02" db="EMBL/GenBank/DDBJ databases">
        <authorList>
            <person name="Cohen D.B."/>
            <person name="Kent A.D."/>
        </authorList>
    </citation>
    <scope>NUCLEOTIDE SEQUENCE</scope>
</reference>
<evidence type="ECO:0000259" key="1">
    <source>
        <dbReference type="PROSITE" id="PS50181"/>
    </source>
</evidence>
<dbReference type="Pfam" id="PF08268">
    <property type="entry name" value="FBA_3"/>
    <property type="match status" value="1"/>
</dbReference>
<sequence length="414" mass="48186">MDSDFERVGTTKRIKVEEEEEEDQGTNRMETLPGDIILNILSGLPISSLVQFRCVCKSWRLLAKDPEVVNMHSSRMFEKNPCLIFHCDYAIRNQLYFVEFPDSNDKIEKVKKFQVPFWSAMPEFDVVGTCNGLLCLSDSLFNDALYLYNPFTRNYQELPKSMQYANQEVVFGFGFHPITKEYKVVKIVYFKNTAGRGNRRPFRINHQYSEVQIFTVGRSVWRSLGKADYHLVQWPTQVLVNGRLHWVTWPTRTNRIRSMVSFDLADEQFQEVPRPADGYSLSRSNYHLLVIGGCLSAAVYCHYGKLEIWVMEEYGVMESWVLKYHIGNYVPKGFQKEMDISFKISRFAPRGRFVRVIGVLNNGEILLEYKSRALVSYNPKTKKSRDLIFPGIPKWFRAIVHHGSLNWIDAFTNG</sequence>
<gene>
    <name evidence="2" type="ORF">FSB_LOCUS8091</name>
</gene>
<dbReference type="InterPro" id="IPR036047">
    <property type="entry name" value="F-box-like_dom_sf"/>
</dbReference>